<evidence type="ECO:0000256" key="2">
    <source>
        <dbReference type="ARBA" id="ARBA00022670"/>
    </source>
</evidence>
<organism evidence="8 9">
    <name type="scientific">Epichloe bromicola</name>
    <dbReference type="NCBI Taxonomy" id="79588"/>
    <lineage>
        <taxon>Eukaryota</taxon>
        <taxon>Fungi</taxon>
        <taxon>Dikarya</taxon>
        <taxon>Ascomycota</taxon>
        <taxon>Pezizomycotina</taxon>
        <taxon>Sordariomycetes</taxon>
        <taxon>Hypocreomycetidae</taxon>
        <taxon>Hypocreales</taxon>
        <taxon>Clavicipitaceae</taxon>
        <taxon>Epichloe</taxon>
    </lineage>
</organism>
<dbReference type="Pfam" id="PF01546">
    <property type="entry name" value="Peptidase_M20"/>
    <property type="match status" value="1"/>
</dbReference>
<feature type="signal peptide" evidence="6">
    <location>
        <begin position="1"/>
        <end position="18"/>
    </location>
</feature>
<reference evidence="9" key="1">
    <citation type="submission" date="2024-06" db="EMBL/GenBank/DDBJ databases">
        <title>Draft Genome Sequences of Epichloe bromicola Strains Isolated from Elymus ciliaris.</title>
        <authorList>
            <consortium name="Epichloe bromicola genome sequencing consortium"/>
            <person name="Miura A."/>
            <person name="Imano S."/>
            <person name="Ashida A."/>
            <person name="Sato I."/>
            <person name="Chiba S."/>
            <person name="Tanaka A."/>
            <person name="Camagna M."/>
            <person name="Takemoto D."/>
        </authorList>
    </citation>
    <scope>NUCLEOTIDE SEQUENCE [LARGE SCALE GENOMIC DNA]</scope>
    <source>
        <strain evidence="9">DP</strain>
    </source>
</reference>
<evidence type="ECO:0000313" key="8">
    <source>
        <dbReference type="EMBL" id="GAB0137286.1"/>
    </source>
</evidence>
<dbReference type="EMBL" id="BAAFGZ010000264">
    <property type="protein sequence ID" value="GAB0137286.1"/>
    <property type="molecule type" value="Genomic_DNA"/>
</dbReference>
<comment type="similarity">
    <text evidence="1">Belongs to the peptidase M20A family.</text>
</comment>
<dbReference type="SUPFAM" id="SSF55031">
    <property type="entry name" value="Bacterial exopeptidase dimerisation domain"/>
    <property type="match status" value="1"/>
</dbReference>
<protein>
    <recommendedName>
        <fullName evidence="7">Peptidase M20 dimerisation domain-containing protein</fullName>
    </recommendedName>
</protein>
<dbReference type="Gene3D" id="3.40.630.10">
    <property type="entry name" value="Zn peptidases"/>
    <property type="match status" value="1"/>
</dbReference>
<name>A0ABQ0CV25_9HYPO</name>
<keyword evidence="3" id="KW-0479">Metal-binding</keyword>
<evidence type="ECO:0000256" key="6">
    <source>
        <dbReference type="SAM" id="SignalP"/>
    </source>
</evidence>
<feature type="domain" description="Peptidase M20 dimerisation" evidence="7">
    <location>
        <begin position="269"/>
        <end position="416"/>
    </location>
</feature>
<dbReference type="Gene3D" id="1.10.150.900">
    <property type="match status" value="1"/>
</dbReference>
<dbReference type="CDD" id="cd05674">
    <property type="entry name" value="M20_yscS"/>
    <property type="match status" value="1"/>
</dbReference>
<accession>A0ABQ0CV25</accession>
<dbReference type="Gene3D" id="3.30.70.360">
    <property type="match status" value="1"/>
</dbReference>
<dbReference type="PANTHER" id="PTHR45962:SF1">
    <property type="entry name" value="N-FATTY-ACYL-AMINO ACID SYNTHASE_HYDROLASE PM20D1"/>
    <property type="match status" value="1"/>
</dbReference>
<dbReference type="InterPro" id="IPR011650">
    <property type="entry name" value="Peptidase_M20_dimer"/>
</dbReference>
<evidence type="ECO:0000313" key="9">
    <source>
        <dbReference type="Proteomes" id="UP001562357"/>
    </source>
</evidence>
<dbReference type="SUPFAM" id="SSF53187">
    <property type="entry name" value="Zn-dependent exopeptidases"/>
    <property type="match status" value="1"/>
</dbReference>
<evidence type="ECO:0000256" key="1">
    <source>
        <dbReference type="ARBA" id="ARBA00006247"/>
    </source>
</evidence>
<dbReference type="InterPro" id="IPR017141">
    <property type="entry name" value="Pept_M20_carboxypep"/>
</dbReference>
<dbReference type="PANTHER" id="PTHR45962">
    <property type="entry name" value="N-FATTY-ACYL-AMINO ACID SYNTHASE/HYDROLASE PM20D1"/>
    <property type="match status" value="1"/>
</dbReference>
<keyword evidence="4" id="KW-0378">Hydrolase</keyword>
<dbReference type="InterPro" id="IPR001261">
    <property type="entry name" value="ArgE/DapE_CS"/>
</dbReference>
<dbReference type="PROSITE" id="PS00758">
    <property type="entry name" value="ARGE_DAPE_CPG2_1"/>
    <property type="match status" value="1"/>
</dbReference>
<sequence>MMAIKKLYLLAAVSSVSAFVSAPIVPGQHPLSWTSPPTSRSGFKCDLPPVLDPAKDGLPSAKELFSSKKALHRQIRRHQAIVRVPSICFDDLGSFDEDKRWGPFYTLHHVLAETYPVVHKLAKLEKVNTFGLVYTIKGADEHLKPILLAAHQDVVPVADERTWTYPPFSGHWDGEWLWGRGSMDDKDSLTAIMSTMETLLSYPEWKPNRTIVLAFGFDEECSGCRGAGKIAEHLEARYGKDGFAMVLDEGGLGMNKIGDVLYALPGVYEKGFVDIWFELHVVGGHSSIPFPHTGIGIISEIVTALEARPYEPKLIEDGPIHHHLLCQARYSPDAQPELTELLGRGDLDGVAKFMADAGLMTKYMIQTSQAVDLIRGGQKINAMPEVTTLGVNYRVAPQDSITLVQHNVVKHMEEIVSRYGLKVKAFEGDKEYEEYVADKGTSFLVRPASDEIDYNGTLVLQAKQASKPSPVSPSSGPVWDVFAGTIRNALAFRHGTVVPASETMTGNTDTRHYVDLTPNIYRWTPIDKDSAGGLHTIDERVRMENHMEMVRFYYDLVRNFDASDA</sequence>
<proteinExistence type="inferred from homology"/>
<feature type="chain" id="PRO_5047358996" description="Peptidase M20 dimerisation domain-containing protein" evidence="6">
    <location>
        <begin position="19"/>
        <end position="565"/>
    </location>
</feature>
<keyword evidence="2" id="KW-0645">Protease</keyword>
<dbReference type="InterPro" id="IPR047177">
    <property type="entry name" value="Pept_M20A"/>
</dbReference>
<evidence type="ECO:0000256" key="4">
    <source>
        <dbReference type="ARBA" id="ARBA00022801"/>
    </source>
</evidence>
<dbReference type="InterPro" id="IPR002933">
    <property type="entry name" value="Peptidase_M20"/>
</dbReference>
<dbReference type="Pfam" id="PF07687">
    <property type="entry name" value="M20_dimer"/>
    <property type="match status" value="1"/>
</dbReference>
<dbReference type="PIRSF" id="PIRSF037217">
    <property type="entry name" value="Carboxypeptidase_S"/>
    <property type="match status" value="1"/>
</dbReference>
<evidence type="ECO:0000256" key="5">
    <source>
        <dbReference type="ARBA" id="ARBA00022833"/>
    </source>
</evidence>
<gene>
    <name evidence="8" type="primary">g5558</name>
    <name evidence="8" type="ORF">EsDP_00005558</name>
</gene>
<dbReference type="InterPro" id="IPR036264">
    <property type="entry name" value="Bact_exopeptidase_dim_dom"/>
</dbReference>
<keyword evidence="5" id="KW-0862">Zinc</keyword>
<comment type="caution">
    <text evidence="8">The sequence shown here is derived from an EMBL/GenBank/DDBJ whole genome shotgun (WGS) entry which is preliminary data.</text>
</comment>
<keyword evidence="6" id="KW-0732">Signal</keyword>
<keyword evidence="9" id="KW-1185">Reference proteome</keyword>
<evidence type="ECO:0000259" key="7">
    <source>
        <dbReference type="Pfam" id="PF07687"/>
    </source>
</evidence>
<dbReference type="Proteomes" id="UP001562357">
    <property type="component" value="Unassembled WGS sequence"/>
</dbReference>
<evidence type="ECO:0000256" key="3">
    <source>
        <dbReference type="ARBA" id="ARBA00022723"/>
    </source>
</evidence>